<dbReference type="InterPro" id="IPR008205">
    <property type="entry name" value="GGGP_HepGP_synthase"/>
</dbReference>
<dbReference type="OrthoDB" id="2381757at2"/>
<evidence type="ECO:0000256" key="9">
    <source>
        <dbReference type="HAMAP-Rule" id="MF_00112"/>
    </source>
</evidence>
<keyword evidence="6 9" id="KW-0594">Phospholipid biosynthesis</keyword>
<evidence type="ECO:0000256" key="5">
    <source>
        <dbReference type="ARBA" id="ARBA00023098"/>
    </source>
</evidence>
<keyword evidence="3 9" id="KW-0479">Metal-binding</keyword>
<dbReference type="Proteomes" id="UP000310636">
    <property type="component" value="Unassembled WGS sequence"/>
</dbReference>
<comment type="cofactor">
    <cofactor evidence="9">
        <name>Mg(2+)</name>
        <dbReference type="ChEBI" id="CHEBI:18420"/>
    </cofactor>
</comment>
<evidence type="ECO:0000256" key="7">
    <source>
        <dbReference type="ARBA" id="ARBA00023264"/>
    </source>
</evidence>
<comment type="similarity">
    <text evidence="9">Belongs to the GGGP/HepGP synthase family. Group I subfamily.</text>
</comment>
<keyword evidence="5 9" id="KW-0443">Lipid metabolism</keyword>
<reference evidence="10 11" key="1">
    <citation type="submission" date="2019-04" db="EMBL/GenBank/DDBJ databases">
        <title>Cohnella sp. nov. isolated from preserved vegetables.</title>
        <authorList>
            <person name="Lin S.-Y."/>
            <person name="Hung M.-H."/>
            <person name="Young C.-C."/>
        </authorList>
    </citation>
    <scope>NUCLEOTIDE SEQUENCE [LARGE SCALE GENOMIC DNA]</scope>
    <source>
        <strain evidence="10 11">CC-MHH1044</strain>
    </source>
</reference>
<comment type="subunit">
    <text evidence="9">Homodimer.</text>
</comment>
<comment type="function">
    <text evidence="9">Prenyltransferase that catalyzes in vivo the transfer of the heptaprenyl moiety of heptaprenyl pyrophosphate (HepPP; 35 carbon atoms) to the C3 hydroxyl of sn-glycerol-1-phosphate (G1P), producing heptaprenylglyceryl phosphate (HepGP). This reaction is an ether-bond-formation step in the biosynthesis of archaea-type G1P-based membrane lipids found in Bacillales.</text>
</comment>
<evidence type="ECO:0000256" key="8">
    <source>
        <dbReference type="ARBA" id="ARBA00048318"/>
    </source>
</evidence>
<keyword evidence="11" id="KW-1185">Reference proteome</keyword>
<dbReference type="InterPro" id="IPR039074">
    <property type="entry name" value="GGGP/HepGP_synthase_I"/>
</dbReference>
<evidence type="ECO:0000256" key="4">
    <source>
        <dbReference type="ARBA" id="ARBA00022842"/>
    </source>
</evidence>
<keyword evidence="1 9" id="KW-0444">Lipid biosynthesis</keyword>
<dbReference type="AlphaFoldDB" id="A0A4V3WFL7"/>
<dbReference type="NCBIfam" id="TIGR01768">
    <property type="entry name" value="GGGP-family"/>
    <property type="match status" value="1"/>
</dbReference>
<dbReference type="CDD" id="cd02812">
    <property type="entry name" value="PcrB_like"/>
    <property type="match status" value="1"/>
</dbReference>
<dbReference type="NCBIfam" id="NF003199">
    <property type="entry name" value="PRK04169.1-3"/>
    <property type="match status" value="1"/>
</dbReference>
<dbReference type="GO" id="GO:0000287">
    <property type="term" value="F:magnesium ion binding"/>
    <property type="evidence" value="ECO:0007669"/>
    <property type="project" value="UniProtKB-UniRule"/>
</dbReference>
<comment type="pathway">
    <text evidence="9">Membrane lipid metabolism; glycerophospholipid metabolism.</text>
</comment>
<keyword evidence="4 9" id="KW-0460">Magnesium</keyword>
<feature type="binding site" evidence="9">
    <location>
        <position position="22"/>
    </location>
    <ligand>
        <name>Mg(2+)</name>
        <dbReference type="ChEBI" id="CHEBI:18420"/>
    </ligand>
</feature>
<feature type="binding site" evidence="9">
    <location>
        <begin position="217"/>
        <end position="218"/>
    </location>
    <ligand>
        <name>sn-glycerol 1-phosphate</name>
        <dbReference type="ChEBI" id="CHEBI:57685"/>
    </ligand>
</feature>
<protein>
    <recommendedName>
        <fullName evidence="9">Heptaprenylglyceryl phosphate synthase</fullName>
        <shortName evidence="9">HepGP synthase</shortName>
        <ecNumber evidence="9">2.5.1.n9</ecNumber>
    </recommendedName>
    <alternativeName>
        <fullName evidence="9">Glycerol-1-phosphate heptaprenyltransferase</fullName>
    </alternativeName>
</protein>
<comment type="caution">
    <text evidence="10">The sequence shown here is derived from an EMBL/GenBank/DDBJ whole genome shotgun (WGS) entry which is preliminary data.</text>
</comment>
<evidence type="ECO:0000313" key="10">
    <source>
        <dbReference type="EMBL" id="THF80722.1"/>
    </source>
</evidence>
<evidence type="ECO:0000256" key="6">
    <source>
        <dbReference type="ARBA" id="ARBA00023209"/>
    </source>
</evidence>
<dbReference type="Gene3D" id="3.20.20.390">
    <property type="entry name" value="FMN-linked oxidoreductases"/>
    <property type="match status" value="1"/>
</dbReference>
<dbReference type="GO" id="GO:0046474">
    <property type="term" value="P:glycerophospholipid biosynthetic process"/>
    <property type="evidence" value="ECO:0007669"/>
    <property type="project" value="UniProtKB-UniRule"/>
</dbReference>
<dbReference type="HAMAP" id="MF_00112">
    <property type="entry name" value="GGGP_HepGP_synthase"/>
    <property type="match status" value="1"/>
</dbReference>
<dbReference type="SUPFAM" id="SSF51395">
    <property type="entry name" value="FMN-linked oxidoreductases"/>
    <property type="match status" value="1"/>
</dbReference>
<name>A0A4V3WFL7_9BACL</name>
<sequence length="245" mass="26822">MEERMIASPSFYADWRHVFKLDPDRTIPDEALAAVCRSGTDAILVGGSSGVTYDNTAKLLARIRRHDTPCALELTDPENAVPGFDGYFIPMVMNARDKDWLIGHQTSAIEEFGFLLPWESVAGEAYIVLNGESTAARVSGADSAIPESRVMAYGQLADRLWRVPVVYLEYSGTFGDMSLTRKVRGGLRQARLFYGGGIRTLEQARQAGEAADTVVVGNVIYDDLEAALATVEAVKISAKEQDHVF</sequence>
<keyword evidence="2 9" id="KW-0808">Transferase</keyword>
<comment type="catalytic activity">
    <reaction evidence="8 9">
        <text>sn-glycerol 1-phosphate + all-trans-heptaprenyl diphosphate = 3-heptaprenyl-sn-glycero-1-phosphate + diphosphate</text>
        <dbReference type="Rhea" id="RHEA:33495"/>
        <dbReference type="ChEBI" id="CHEBI:33019"/>
        <dbReference type="ChEBI" id="CHEBI:57685"/>
        <dbReference type="ChEBI" id="CHEBI:58206"/>
        <dbReference type="ChEBI" id="CHEBI:64781"/>
        <dbReference type="EC" id="2.5.1.n9"/>
    </reaction>
</comment>
<evidence type="ECO:0000256" key="2">
    <source>
        <dbReference type="ARBA" id="ARBA00022679"/>
    </source>
</evidence>
<dbReference type="InterPro" id="IPR038597">
    <property type="entry name" value="GGGP/HepGP_synthase_sf"/>
</dbReference>
<evidence type="ECO:0000313" key="11">
    <source>
        <dbReference type="Proteomes" id="UP000310636"/>
    </source>
</evidence>
<organism evidence="10 11">
    <name type="scientific">Cohnella fermenti</name>
    <dbReference type="NCBI Taxonomy" id="2565925"/>
    <lineage>
        <taxon>Bacteria</taxon>
        <taxon>Bacillati</taxon>
        <taxon>Bacillota</taxon>
        <taxon>Bacilli</taxon>
        <taxon>Bacillales</taxon>
        <taxon>Paenibacillaceae</taxon>
        <taxon>Cohnella</taxon>
    </lineage>
</organism>
<evidence type="ECO:0000256" key="1">
    <source>
        <dbReference type="ARBA" id="ARBA00022516"/>
    </source>
</evidence>
<dbReference type="UniPathway" id="UPA00940"/>
<gene>
    <name evidence="9" type="primary">pcrB</name>
    <name evidence="10" type="ORF">E6C55_09540</name>
</gene>
<dbReference type="PANTHER" id="PTHR40029">
    <property type="match status" value="1"/>
</dbReference>
<dbReference type="PANTHER" id="PTHR40029:SF2">
    <property type="entry name" value="HEPTAPRENYLGLYCERYL PHOSPHATE SYNTHASE"/>
    <property type="match status" value="1"/>
</dbReference>
<proteinExistence type="inferred from homology"/>
<feature type="binding site" evidence="9">
    <location>
        <position position="48"/>
    </location>
    <ligand>
        <name>Mg(2+)</name>
        <dbReference type="ChEBI" id="CHEBI:18420"/>
    </ligand>
</feature>
<dbReference type="EC" id="2.5.1.n9" evidence="9"/>
<feature type="binding site" evidence="9">
    <location>
        <begin position="167"/>
        <end position="172"/>
    </location>
    <ligand>
        <name>sn-glycerol 1-phosphate</name>
        <dbReference type="ChEBI" id="CHEBI:57685"/>
    </ligand>
</feature>
<comment type="caution">
    <text evidence="9">Lacks conserved residue(s) required for the propagation of feature annotation.</text>
</comment>
<evidence type="ECO:0000256" key="3">
    <source>
        <dbReference type="ARBA" id="ARBA00022723"/>
    </source>
</evidence>
<dbReference type="EMBL" id="SSOB01000010">
    <property type="protein sequence ID" value="THF80722.1"/>
    <property type="molecule type" value="Genomic_DNA"/>
</dbReference>
<feature type="binding site" evidence="9">
    <location>
        <position position="197"/>
    </location>
    <ligand>
        <name>sn-glycerol 1-phosphate</name>
        <dbReference type="ChEBI" id="CHEBI:57685"/>
    </ligand>
</feature>
<keyword evidence="7 9" id="KW-1208">Phospholipid metabolism</keyword>
<feature type="binding site" evidence="9">
    <location>
        <position position="20"/>
    </location>
    <ligand>
        <name>sn-glycerol 1-phosphate</name>
        <dbReference type="ChEBI" id="CHEBI:57685"/>
    </ligand>
</feature>
<dbReference type="GO" id="GO:0120536">
    <property type="term" value="F:heptaprenylglyceryl phosphate synthase activity"/>
    <property type="evidence" value="ECO:0007669"/>
    <property type="project" value="RHEA"/>
</dbReference>
<dbReference type="Pfam" id="PF01884">
    <property type="entry name" value="PcrB"/>
    <property type="match status" value="1"/>
</dbReference>
<accession>A0A4V3WFL7</accession>
<dbReference type="RefSeq" id="WP_136369561.1">
    <property type="nucleotide sequence ID" value="NZ_SSOB01000010.1"/>
</dbReference>